<comment type="caution">
    <text evidence="4">The sequence shown here is derived from an EMBL/GenBank/DDBJ whole genome shotgun (WGS) entry which is preliminary data.</text>
</comment>
<reference evidence="4 5" key="1">
    <citation type="submission" date="2019-09" db="EMBL/GenBank/DDBJ databases">
        <title>Bird 10,000 Genomes (B10K) Project - Family phase.</title>
        <authorList>
            <person name="Zhang G."/>
        </authorList>
    </citation>
    <scope>NUCLEOTIDE SEQUENCE [LARGE SCALE GENOMIC DNA]</scope>
    <source>
        <strain evidence="4">B10K-DU-001-48</strain>
        <tissue evidence="4">Muscle</tissue>
    </source>
</reference>
<dbReference type="Proteomes" id="UP000537234">
    <property type="component" value="Unassembled WGS sequence"/>
</dbReference>
<evidence type="ECO:0000313" key="4">
    <source>
        <dbReference type="EMBL" id="NXJ30098.1"/>
    </source>
</evidence>
<feature type="non-terminal residue" evidence="4">
    <location>
        <position position="293"/>
    </location>
</feature>
<proteinExistence type="predicted"/>
<keyword evidence="5" id="KW-1185">Reference proteome</keyword>
<feature type="domain" description="DUF4200" evidence="3">
    <location>
        <begin position="34"/>
        <end position="148"/>
    </location>
</feature>
<evidence type="ECO:0000313" key="5">
    <source>
        <dbReference type="Proteomes" id="UP000537234"/>
    </source>
</evidence>
<evidence type="ECO:0000256" key="2">
    <source>
        <dbReference type="SAM" id="Coils"/>
    </source>
</evidence>
<dbReference type="EMBL" id="VXAD01012856">
    <property type="protein sequence ID" value="NXJ30098.1"/>
    <property type="molecule type" value="Genomic_DNA"/>
</dbReference>
<dbReference type="Pfam" id="PF13863">
    <property type="entry name" value="DUF4200"/>
    <property type="match status" value="1"/>
</dbReference>
<dbReference type="PANTHER" id="PTHR21683">
    <property type="entry name" value="COILED-COIL DOMAIN-CONTAINING PROTEIN 42 LIKE-2-LIKE-RELATED"/>
    <property type="match status" value="1"/>
</dbReference>
<dbReference type="GO" id="GO:0005856">
    <property type="term" value="C:cytoskeleton"/>
    <property type="evidence" value="ECO:0007669"/>
    <property type="project" value="UniProtKB-ARBA"/>
</dbReference>
<name>A0A7L0A5W9_9CORV</name>
<evidence type="ECO:0000259" key="3">
    <source>
        <dbReference type="Pfam" id="PF13863"/>
    </source>
</evidence>
<feature type="non-terminal residue" evidence="4">
    <location>
        <position position="1"/>
    </location>
</feature>
<gene>
    <name evidence="4" type="primary">Cc42m</name>
    <name evidence="4" type="ORF">DICMEG_R08689</name>
</gene>
<dbReference type="PANTHER" id="PTHR21683:SF9">
    <property type="entry name" value="CILIA- AND FLAGELLA-ASSOCIATED PROTEIN 73"/>
    <property type="match status" value="1"/>
</dbReference>
<dbReference type="InterPro" id="IPR051147">
    <property type="entry name" value="CFAP_domain-containing"/>
</dbReference>
<evidence type="ECO:0000256" key="1">
    <source>
        <dbReference type="ARBA" id="ARBA00023054"/>
    </source>
</evidence>
<dbReference type="AlphaFoldDB" id="A0A7L0A5W9"/>
<protein>
    <submittedName>
        <fullName evidence="4">CC42M protein</fullName>
    </submittedName>
</protein>
<accession>A0A7L0A5W9</accession>
<dbReference type="InterPro" id="IPR025252">
    <property type="entry name" value="DUF4200"/>
</dbReference>
<feature type="coiled-coil region" evidence="2">
    <location>
        <begin position="32"/>
        <end position="133"/>
    </location>
</feature>
<sequence>LEERLQAAFRDKLRLLTVPGRDPAPLLPSSRVLLKRREAAEVEQELQNRREEFQQRMQRLAQRRQQLARRERQHRDAVLRFDSFLKAVAARRERALRREGEERARAAAERAEAERLQRELAGLLRYRERLARRLRSLRPFGDYLRDVLARMGQFQDVPAMLVHFGVLAGARAALAREAAAGQERLAQGRARLQRHRQETSTELLGTKDELARLHARLKAARQDVLQWESCWTHIQSTATQKTLLLAQIKLAVLNLFQLTTAQLRIPTDRAQEDTKAQLDMVLLCMRGLADICA</sequence>
<keyword evidence="1 2" id="KW-0175">Coiled coil</keyword>
<organism evidence="4 5">
    <name type="scientific">Dicrurus megarhynchus</name>
    <dbReference type="NCBI Taxonomy" id="450177"/>
    <lineage>
        <taxon>Eukaryota</taxon>
        <taxon>Metazoa</taxon>
        <taxon>Chordata</taxon>
        <taxon>Craniata</taxon>
        <taxon>Vertebrata</taxon>
        <taxon>Euteleostomi</taxon>
        <taxon>Archelosauria</taxon>
        <taxon>Archosauria</taxon>
        <taxon>Dinosauria</taxon>
        <taxon>Saurischia</taxon>
        <taxon>Theropoda</taxon>
        <taxon>Coelurosauria</taxon>
        <taxon>Aves</taxon>
        <taxon>Neognathae</taxon>
        <taxon>Neoaves</taxon>
        <taxon>Telluraves</taxon>
        <taxon>Australaves</taxon>
        <taxon>Passeriformes</taxon>
        <taxon>Corvoidea</taxon>
        <taxon>Dicruridae</taxon>
        <taxon>Dicrurus</taxon>
    </lineage>
</organism>